<dbReference type="AlphaFoldDB" id="A0AAU9D206"/>
<organism evidence="1 2">
    <name type="scientific">Fulvitalea axinellae</name>
    <dbReference type="NCBI Taxonomy" id="1182444"/>
    <lineage>
        <taxon>Bacteria</taxon>
        <taxon>Pseudomonadati</taxon>
        <taxon>Bacteroidota</taxon>
        <taxon>Cytophagia</taxon>
        <taxon>Cytophagales</taxon>
        <taxon>Persicobacteraceae</taxon>
        <taxon>Fulvitalea</taxon>
    </lineage>
</organism>
<dbReference type="Proteomes" id="UP001348817">
    <property type="component" value="Plasmid pFA13"/>
</dbReference>
<dbReference type="EMBL" id="AP025327">
    <property type="protein sequence ID" value="BDD13157.1"/>
    <property type="molecule type" value="Genomic_DNA"/>
</dbReference>
<evidence type="ECO:0000313" key="1">
    <source>
        <dbReference type="EMBL" id="BDD13157.1"/>
    </source>
</evidence>
<accession>A0AAU9D206</accession>
<dbReference type="RefSeq" id="WP_338396324.1">
    <property type="nucleotide sequence ID" value="NZ_AP025327.1"/>
</dbReference>
<sequence length="134" mass="15460">MEQSEAQKWAEETIRLFVEEIRKRKIRDTGELEASFKAVITMRGVDLHSAKISYAIQGLFTKLGVGKGQRFDEKKDNAVLNSLAGRKTRKGKNWSSKVWKEQITNLLQQLYHENLNRAKSEIDGSVSPRFEMNF</sequence>
<name>A0AAU9D206_9BACT</name>
<reference evidence="1 2" key="1">
    <citation type="submission" date="2021-12" db="EMBL/GenBank/DDBJ databases">
        <title>Genome sequencing of bacteria with rrn-lacking chromosome and rrn-plasmid.</title>
        <authorList>
            <person name="Anda M."/>
            <person name="Iwasaki W."/>
        </authorList>
    </citation>
    <scope>NUCLEOTIDE SEQUENCE [LARGE SCALE GENOMIC DNA]</scope>
    <source>
        <strain evidence="1 2">DSM 100852</strain>
        <plasmid evidence="1 2">pFA13</plasmid>
    </source>
</reference>
<protein>
    <submittedName>
        <fullName evidence="1">Uncharacterized protein</fullName>
    </submittedName>
</protein>
<geneLocation type="plasmid" evidence="1 2">
    <name>pFA13</name>
</geneLocation>
<proteinExistence type="predicted"/>
<gene>
    <name evidence="1" type="ORF">FUAX_55890</name>
</gene>
<evidence type="ECO:0000313" key="2">
    <source>
        <dbReference type="Proteomes" id="UP001348817"/>
    </source>
</evidence>
<dbReference type="KEGG" id="fax:FUAX_55890"/>
<keyword evidence="1" id="KW-0614">Plasmid</keyword>
<keyword evidence="2" id="KW-1185">Reference proteome</keyword>